<gene>
    <name evidence="2" type="ORF">ACFPZN_02150</name>
</gene>
<feature type="domain" description="NAD(P)-binding" evidence="1">
    <location>
        <begin position="7"/>
        <end position="194"/>
    </location>
</feature>
<sequence length="205" mass="21395">MRLALFGGTGRTGRLLVAQALDDGHQVAAFVRSPERLPITHPDLTKVPMGDPGPRALSAGMKGADAVVSVLNGSTRAGSPAATWTRAALSAMAECGVRRLVVTSAAPVPLRGGPAPLAYRLVGWVFRDAHRDLAAMEDIVRGSDVAWTIVRPPRLTNGPRTGRYRLETGGNVPRGLSLSRADLAGAVLHLIDDPAVAGRGVGIAY</sequence>
<dbReference type="Pfam" id="PF13460">
    <property type="entry name" value="NAD_binding_10"/>
    <property type="match status" value="1"/>
</dbReference>
<keyword evidence="3" id="KW-1185">Reference proteome</keyword>
<dbReference type="EMBL" id="JBHSON010000002">
    <property type="protein sequence ID" value="MFC5744410.1"/>
    <property type="molecule type" value="Genomic_DNA"/>
</dbReference>
<name>A0ABW0ZUD7_9ACTN</name>
<dbReference type="Gene3D" id="3.40.50.720">
    <property type="entry name" value="NAD(P)-binding Rossmann-like Domain"/>
    <property type="match status" value="1"/>
</dbReference>
<comment type="caution">
    <text evidence="2">The sequence shown here is derived from an EMBL/GenBank/DDBJ whole genome shotgun (WGS) entry which is preliminary data.</text>
</comment>
<evidence type="ECO:0000313" key="2">
    <source>
        <dbReference type="EMBL" id="MFC5744410.1"/>
    </source>
</evidence>
<proteinExistence type="predicted"/>
<organism evidence="2 3">
    <name type="scientific">Actinomadura rugatobispora</name>
    <dbReference type="NCBI Taxonomy" id="1994"/>
    <lineage>
        <taxon>Bacteria</taxon>
        <taxon>Bacillati</taxon>
        <taxon>Actinomycetota</taxon>
        <taxon>Actinomycetes</taxon>
        <taxon>Streptosporangiales</taxon>
        <taxon>Thermomonosporaceae</taxon>
        <taxon>Actinomadura</taxon>
    </lineage>
</organism>
<evidence type="ECO:0000259" key="1">
    <source>
        <dbReference type="Pfam" id="PF13460"/>
    </source>
</evidence>
<accession>A0ABW0ZUD7</accession>
<dbReference type="InterPro" id="IPR036291">
    <property type="entry name" value="NAD(P)-bd_dom_sf"/>
</dbReference>
<dbReference type="PANTHER" id="PTHR43355:SF2">
    <property type="entry name" value="FLAVIN REDUCTASE (NADPH)"/>
    <property type="match status" value="1"/>
</dbReference>
<dbReference type="RefSeq" id="WP_378279546.1">
    <property type="nucleotide sequence ID" value="NZ_JBHSON010000002.1"/>
</dbReference>
<dbReference type="PANTHER" id="PTHR43355">
    <property type="entry name" value="FLAVIN REDUCTASE (NADPH)"/>
    <property type="match status" value="1"/>
</dbReference>
<dbReference type="InterPro" id="IPR051606">
    <property type="entry name" value="Polyketide_Oxido-like"/>
</dbReference>
<evidence type="ECO:0000313" key="3">
    <source>
        <dbReference type="Proteomes" id="UP001596074"/>
    </source>
</evidence>
<protein>
    <submittedName>
        <fullName evidence="2">NAD(P)-dependent oxidoreductase</fullName>
    </submittedName>
</protein>
<reference evidence="3" key="1">
    <citation type="journal article" date="2019" name="Int. J. Syst. Evol. Microbiol.">
        <title>The Global Catalogue of Microorganisms (GCM) 10K type strain sequencing project: providing services to taxonomists for standard genome sequencing and annotation.</title>
        <authorList>
            <consortium name="The Broad Institute Genomics Platform"/>
            <consortium name="The Broad Institute Genome Sequencing Center for Infectious Disease"/>
            <person name="Wu L."/>
            <person name="Ma J."/>
        </authorList>
    </citation>
    <scope>NUCLEOTIDE SEQUENCE [LARGE SCALE GENOMIC DNA]</scope>
    <source>
        <strain evidence="3">KCTC 42087</strain>
    </source>
</reference>
<dbReference type="SUPFAM" id="SSF51735">
    <property type="entry name" value="NAD(P)-binding Rossmann-fold domains"/>
    <property type="match status" value="1"/>
</dbReference>
<dbReference type="InterPro" id="IPR016040">
    <property type="entry name" value="NAD(P)-bd_dom"/>
</dbReference>
<dbReference type="Proteomes" id="UP001596074">
    <property type="component" value="Unassembled WGS sequence"/>
</dbReference>